<proteinExistence type="predicted"/>
<organism evidence="4 5">
    <name type="scientific">Apatococcus fuscideae</name>
    <dbReference type="NCBI Taxonomy" id="2026836"/>
    <lineage>
        <taxon>Eukaryota</taxon>
        <taxon>Viridiplantae</taxon>
        <taxon>Chlorophyta</taxon>
        <taxon>core chlorophytes</taxon>
        <taxon>Trebouxiophyceae</taxon>
        <taxon>Chlorellales</taxon>
        <taxon>Chlorellaceae</taxon>
        <taxon>Apatococcus</taxon>
    </lineage>
</organism>
<gene>
    <name evidence="4" type="ORF">WJX84_011892</name>
</gene>
<feature type="region of interest" description="Disordered" evidence="2">
    <location>
        <begin position="241"/>
        <end position="317"/>
    </location>
</feature>
<dbReference type="PANTHER" id="PTHR38394">
    <property type="entry name" value="NEUROFILAMENT LIGHT PROTEIN"/>
    <property type="match status" value="1"/>
</dbReference>
<feature type="coiled-coil region" evidence="1">
    <location>
        <begin position="737"/>
        <end position="764"/>
    </location>
</feature>
<feature type="region of interest" description="Disordered" evidence="2">
    <location>
        <begin position="850"/>
        <end position="1006"/>
    </location>
</feature>
<evidence type="ECO:0000313" key="5">
    <source>
        <dbReference type="Proteomes" id="UP001485043"/>
    </source>
</evidence>
<feature type="coiled-coil region" evidence="1">
    <location>
        <begin position="405"/>
        <end position="536"/>
    </location>
</feature>
<accession>A0AAW1TC33</accession>
<feature type="region of interest" description="Disordered" evidence="2">
    <location>
        <begin position="53"/>
        <end position="83"/>
    </location>
</feature>
<feature type="compositionally biased region" description="Polar residues" evidence="2">
    <location>
        <begin position="334"/>
        <end position="343"/>
    </location>
</feature>
<evidence type="ECO:0000256" key="2">
    <source>
        <dbReference type="SAM" id="MobiDB-lite"/>
    </source>
</evidence>
<feature type="compositionally biased region" description="Low complexity" evidence="2">
    <location>
        <begin position="1065"/>
        <end position="1082"/>
    </location>
</feature>
<dbReference type="Pfam" id="PF00535">
    <property type="entry name" value="Glycos_transf_2"/>
    <property type="match status" value="1"/>
</dbReference>
<protein>
    <recommendedName>
        <fullName evidence="3">Glycosyltransferase 2-like domain-containing protein</fullName>
    </recommendedName>
</protein>
<feature type="compositionally biased region" description="Polar residues" evidence="2">
    <location>
        <begin position="67"/>
        <end position="77"/>
    </location>
</feature>
<feature type="region of interest" description="Disordered" evidence="2">
    <location>
        <begin position="1227"/>
        <end position="1281"/>
    </location>
</feature>
<feature type="compositionally biased region" description="Low complexity" evidence="2">
    <location>
        <begin position="657"/>
        <end position="666"/>
    </location>
</feature>
<dbReference type="InterPro" id="IPR029044">
    <property type="entry name" value="Nucleotide-diphossugar_trans"/>
</dbReference>
<keyword evidence="5" id="KW-1185">Reference proteome</keyword>
<feature type="compositionally biased region" description="Low complexity" evidence="2">
    <location>
        <begin position="1111"/>
        <end position="1124"/>
    </location>
</feature>
<evidence type="ECO:0000313" key="4">
    <source>
        <dbReference type="EMBL" id="KAK9865949.1"/>
    </source>
</evidence>
<feature type="coiled-coil region" evidence="1">
    <location>
        <begin position="577"/>
        <end position="632"/>
    </location>
</feature>
<name>A0AAW1TC33_9CHLO</name>
<dbReference type="EMBL" id="JALJOV010000203">
    <property type="protein sequence ID" value="KAK9865949.1"/>
    <property type="molecule type" value="Genomic_DNA"/>
</dbReference>
<feature type="domain" description="Glycosyltransferase 2-like" evidence="3">
    <location>
        <begin position="1343"/>
        <end position="1449"/>
    </location>
</feature>
<feature type="compositionally biased region" description="Polar residues" evidence="2">
    <location>
        <begin position="1024"/>
        <end position="1033"/>
    </location>
</feature>
<evidence type="ECO:0000256" key="1">
    <source>
        <dbReference type="SAM" id="Coils"/>
    </source>
</evidence>
<feature type="region of interest" description="Disordered" evidence="2">
    <location>
        <begin position="642"/>
        <end position="666"/>
    </location>
</feature>
<dbReference type="SUPFAM" id="SSF53448">
    <property type="entry name" value="Nucleotide-diphospho-sugar transferases"/>
    <property type="match status" value="1"/>
</dbReference>
<feature type="region of interest" description="Disordered" evidence="2">
    <location>
        <begin position="1150"/>
        <end position="1176"/>
    </location>
</feature>
<feature type="compositionally biased region" description="Low complexity" evidence="2">
    <location>
        <begin position="935"/>
        <end position="944"/>
    </location>
</feature>
<feature type="coiled-coil region" evidence="1">
    <location>
        <begin position="813"/>
        <end position="840"/>
    </location>
</feature>
<dbReference type="Gene3D" id="3.90.550.10">
    <property type="entry name" value="Spore Coat Polysaccharide Biosynthesis Protein SpsA, Chain A"/>
    <property type="match status" value="1"/>
</dbReference>
<feature type="compositionally biased region" description="Low complexity" evidence="2">
    <location>
        <begin position="347"/>
        <end position="379"/>
    </location>
</feature>
<feature type="region of interest" description="Disordered" evidence="2">
    <location>
        <begin position="334"/>
        <end position="379"/>
    </location>
</feature>
<dbReference type="InterPro" id="IPR001173">
    <property type="entry name" value="Glyco_trans_2-like"/>
</dbReference>
<feature type="region of interest" description="Disordered" evidence="2">
    <location>
        <begin position="1024"/>
        <end position="1134"/>
    </location>
</feature>
<keyword evidence="1" id="KW-0175">Coiled coil</keyword>
<evidence type="ECO:0000259" key="3">
    <source>
        <dbReference type="Pfam" id="PF00535"/>
    </source>
</evidence>
<dbReference type="PANTHER" id="PTHR38394:SF1">
    <property type="entry name" value="NEUROFILAMENT LIGHT PROTEIN"/>
    <property type="match status" value="1"/>
</dbReference>
<sequence>MTLADCVAFEANFPLLNEATRLVQQIEGSVSKMGQGDMRDIWREQVGELQKELQSATQRMLAPDRPSSASSHRSYQAPSGVDAGGDMFSGMNFGAGPSRPAARADSGASAVSIGPLTGSGTSSPLPEDLFTGLMAAVPGQPQPPVPISALLDPGPQLPSAQLLQSLPSASKHVFRPSAGSSMQPFPDSPRSMLSVSSVDTALARPSSPAPPPLPPAVSSKAPVVNALAELSVPLPTANMQNSNPLSLVGEGRRKKKITRRVGYAREPTSRNAIVERPAGATASSPRVSHRAAASASQPSQHLSDLRKGNTAQTTGVSASVKPLAEAIPAVITSAQSSPRYTSRQQAEKQPPSASAQSSTSRGAAPALEPSVPSSPPVDVNASFEQQFHAEQDAVARAMVQLSTGLLAAQDAEREARMQRRQLQSQAVFFSGQIAQLEEKEAAAVEAEDFEAAASFSADLDNLKTQASSIQADIRNAEAACDHALTERERVAEQQVAAWRAAATALRVLAASQSKAADSASQQCKQASHEYEEAEAHGREQLEELGARIQSRQQLIREEQESVEQKIAEATRPATAKRDDKAETHARLETEVEQLRRQLAKREADLAAAAEELEAAEAAIRGVSARYDRALARLEEDRMALAADEAEQSSRNAELKQAHASAQKSKAAAEAGLQNLLVKAQQAEEAAANMESQAASSTARLGREQDARRLQSTLLAADQADKKAAAAARDFKEAARLAAEAKTISAEAESDVERAQALKQQAYEAGAAEAACAAELDDLAAAVEAASHGANEARLQRLLASQEGLQHQLAEAIAAESFDEAEGLQAELDAAAAEITSLQGKSIHLNSQPLRSNEDLMPAGSSAQGETQGEPEADGEPSEGKQEGSEAQLGAVSCPAEGDRDELGEAAAFSTSPVRHRRAGSGMTSPDAQSRRGSSDIDSSIRSASHLATAGSASTVLSLPTLPTPRDPTATHLRGLSWRESADGSVSDQDSLDVGRPSGQPGRLEAASLLSDADLASGLQASSTLETISASSDMDTGPYSPRRPPLPSVQSSGNLSDPADAQSVAPSVDPSDLGPPSDSGPVSSRHDEGPKGGSFDVAPSIGSISEAGDFPTEASAASEGTSEAGHVPRSPIQGMISLGNASSAETAVSSVANLNPCSPPGDLSQAGDSEQTDSLDDLSKHHTYSVPEEMPGDILDDENAQPGVEAEHAGIIHEDDNDHQLSSQFDAHSKAVQHLQTHHGAGASSNGDVSSPDAAASEYRPPFPDQQGPQKKHGVTGGGASLSGGAGGGGFGAFKQVHDHLPGGSSSIWWSLLILAIAWSITAYLHDLWQHWDWRANTIRQTVSVIIPALNEELGIQQTVAYLQQCRPLVHEVIVVDGGSSDRTIQLAEELGAMVVETKKGRARQMNAGVQTASGDLLCFLHADSLPPKQLVDVVRRTLFPRRTVLAGFIVLIKTPPDRLLWFMTCHHLLKTFYIPLIARPVSTLRGARLLFGDQTILAAWGNLKATWIHFQLGLRWYLGASPEQLQQLYRAMYTDAFR</sequence>
<dbReference type="Proteomes" id="UP001485043">
    <property type="component" value="Unassembled WGS sequence"/>
</dbReference>
<reference evidence="4 5" key="1">
    <citation type="journal article" date="2024" name="Nat. Commun.">
        <title>Phylogenomics reveals the evolutionary origins of lichenization in chlorophyte algae.</title>
        <authorList>
            <person name="Puginier C."/>
            <person name="Libourel C."/>
            <person name="Otte J."/>
            <person name="Skaloud P."/>
            <person name="Haon M."/>
            <person name="Grisel S."/>
            <person name="Petersen M."/>
            <person name="Berrin J.G."/>
            <person name="Delaux P.M."/>
            <person name="Dal Grande F."/>
            <person name="Keller J."/>
        </authorList>
    </citation>
    <scope>NUCLEOTIDE SEQUENCE [LARGE SCALE GENOMIC DNA]</scope>
    <source>
        <strain evidence="4 5">SAG 2523</strain>
    </source>
</reference>
<comment type="caution">
    <text evidence="4">The sequence shown here is derived from an EMBL/GenBank/DDBJ whole genome shotgun (WGS) entry which is preliminary data.</text>
</comment>